<dbReference type="Proteomes" id="UP001273350">
    <property type="component" value="Unassembled WGS sequence"/>
</dbReference>
<feature type="transmembrane region" description="Helical" evidence="1">
    <location>
        <begin position="152"/>
        <end position="169"/>
    </location>
</feature>
<keyword evidence="1" id="KW-0472">Membrane</keyword>
<protein>
    <submittedName>
        <fullName evidence="2">Uncharacterized protein</fullName>
    </submittedName>
</protein>
<evidence type="ECO:0000313" key="2">
    <source>
        <dbReference type="EMBL" id="MDX6187970.1"/>
    </source>
</evidence>
<reference evidence="2 3" key="1">
    <citation type="submission" date="2023-11" db="EMBL/GenBank/DDBJ databases">
        <title>Unpublished Manusciprt.</title>
        <authorList>
            <person name="Saticioglu I.B."/>
            <person name="Ay H."/>
            <person name="Ajmi N."/>
            <person name="Altun S."/>
            <person name="Duman M."/>
        </authorList>
    </citation>
    <scope>NUCLEOTIDE SEQUENCE [LARGE SCALE GENOMIC DNA]</scope>
    <source>
        <strain evidence="2 3">Fl-318</strain>
    </source>
</reference>
<proteinExistence type="predicted"/>
<feature type="transmembrane region" description="Helical" evidence="1">
    <location>
        <begin position="12"/>
        <end position="36"/>
    </location>
</feature>
<sequence length="253" mass="29082">MNGNFTFKNIGILFTIYSVIYVYVYYGLYGINIFYYTDLQGVLTLFLSNLVKILFFGSSALVISSLVSKKDVAYKNKTFNNVSLKYTISILVALFIIFILLFAELLSGTSTPIHEFSLPLTFLVGIGAIHAMDRLDRFIYFKFKLRAVTLKTYFLVLFIMPYFMCQLIVSEVNYYPKKDHIYFCYNDTMSVETGKKFNLFLIGKTNDNIFIYDKSKNRTLVFDLSNVKDFKIYDVPAMSFLTKGGAVIPNKGL</sequence>
<organism evidence="2 3">
    <name type="scientific">Flavobacterium cupriresistens</name>
    <dbReference type="NCBI Taxonomy" id="2893885"/>
    <lineage>
        <taxon>Bacteria</taxon>
        <taxon>Pseudomonadati</taxon>
        <taxon>Bacteroidota</taxon>
        <taxon>Flavobacteriia</taxon>
        <taxon>Flavobacteriales</taxon>
        <taxon>Flavobacteriaceae</taxon>
        <taxon>Flavobacterium</taxon>
    </lineage>
</organism>
<feature type="transmembrane region" description="Helical" evidence="1">
    <location>
        <begin position="88"/>
        <end position="107"/>
    </location>
</feature>
<feature type="transmembrane region" description="Helical" evidence="1">
    <location>
        <begin position="113"/>
        <end position="131"/>
    </location>
</feature>
<evidence type="ECO:0000256" key="1">
    <source>
        <dbReference type="SAM" id="Phobius"/>
    </source>
</evidence>
<dbReference type="EMBL" id="JAWXVI010000001">
    <property type="protein sequence ID" value="MDX6187970.1"/>
    <property type="molecule type" value="Genomic_DNA"/>
</dbReference>
<evidence type="ECO:0000313" key="3">
    <source>
        <dbReference type="Proteomes" id="UP001273350"/>
    </source>
</evidence>
<dbReference type="RefSeq" id="WP_230002619.1">
    <property type="nucleotide sequence ID" value="NZ_CP087134.1"/>
</dbReference>
<gene>
    <name evidence="2" type="ORF">SGQ83_01295</name>
</gene>
<keyword evidence="1" id="KW-1133">Transmembrane helix</keyword>
<keyword evidence="3" id="KW-1185">Reference proteome</keyword>
<keyword evidence="1" id="KW-0812">Transmembrane</keyword>
<comment type="caution">
    <text evidence="2">The sequence shown here is derived from an EMBL/GenBank/DDBJ whole genome shotgun (WGS) entry which is preliminary data.</text>
</comment>
<accession>A0ABU4R5V1</accession>
<name>A0ABU4R5V1_9FLAO</name>
<feature type="transmembrane region" description="Helical" evidence="1">
    <location>
        <begin position="42"/>
        <end position="67"/>
    </location>
</feature>